<name>M3YQL3_MUSPF</name>
<dbReference type="GeneTree" id="ENSGT00940000162678"/>
<dbReference type="GO" id="GO:0005730">
    <property type="term" value="C:nucleolus"/>
    <property type="evidence" value="ECO:0007669"/>
    <property type="project" value="Ensembl"/>
</dbReference>
<keyword evidence="6" id="KW-0862">Zinc</keyword>
<dbReference type="FunFam" id="3.30.160.60:FF:002090">
    <property type="entry name" value="Zinc finger protein 473"/>
    <property type="match status" value="1"/>
</dbReference>
<sequence length="671" mass="76479">MITEPQGRRRARAISFDSAWKTAHKTDSLSWEHSVPLNQFSLVCMTPPGAEKNRPGICPFRREQKMKSQALVSFKDVAVDFTQEEWQQLDPAQRTLYRDVMLENFSHLVSMGYPVSKPDVISKLEQGEDPWIIKRDMPDWIYLDENQADGRQDRKSNLDNTKSCILGSVSFRNNILKGVTKDGSFYSILKVSQDGGQLQRCQENQDRLFRQVAVINNKTVTVESGHKYNPLGKIFHECIEPDTLRQRSHNYDVFKKNLKYNVDLHSCNKSNSRKNPDESFGCGKSSSHGASDSNLEIIHNGVMPCNNNQCGNIFNSKQSLIQYHNVETKEKTCVCITCGKAFAKKSQLIVHQRIHTGKKPYDCGACGKAFSEKFHLIVHQRTHTGEKPYECSECGKAFSQKSSLIIHQRVHTGEKPYQCSECGKAFSQKSPLIIHQRIHTGEKPYECRECGKAFSQKSQLIIHHRAHTGEKPYECTECGKAFCEKSHLIIHKRIHTGEKPYKCAQCEEAFSRKTELITHQLIHTGEKPYECTECGKTFSRKSQLIIHQRTHTGEKPYKCSECGKAFCQKSHLIGHQRIHTGEKPYICSECGKAFSQKSHLPGHQRIHTGEKPYVCAECGKAFSQKSDLVLHRRIHTGERPYRCTVCGKAFIQKSQLTVHQRIHNGGKIIMN</sequence>
<dbReference type="InterPro" id="IPR001909">
    <property type="entry name" value="KRAB"/>
</dbReference>
<accession>M3YQL3</accession>
<dbReference type="PROSITE" id="PS50157">
    <property type="entry name" value="ZINC_FINGER_C2H2_2"/>
    <property type="match status" value="13"/>
</dbReference>
<feature type="domain" description="C2H2-type" evidence="12">
    <location>
        <begin position="361"/>
        <end position="388"/>
    </location>
</feature>
<dbReference type="Pfam" id="PF01352">
    <property type="entry name" value="KRAB"/>
    <property type="match status" value="1"/>
</dbReference>
<dbReference type="PANTHER" id="PTHR24394">
    <property type="entry name" value="ZINC FINGER PROTEIN"/>
    <property type="match status" value="1"/>
</dbReference>
<evidence type="ECO:0000256" key="8">
    <source>
        <dbReference type="ARBA" id="ARBA00023125"/>
    </source>
</evidence>
<keyword evidence="10" id="KW-0539">Nucleus</keyword>
<dbReference type="PANTHER" id="PTHR24394:SF48">
    <property type="entry name" value="ZINC FINGER PROTEIN 771"/>
    <property type="match status" value="1"/>
</dbReference>
<dbReference type="OrthoDB" id="9411774at2759"/>
<dbReference type="FunFam" id="3.30.160.60:FF:000824">
    <property type="entry name" value="Zinc finger protein 184"/>
    <property type="match status" value="1"/>
</dbReference>
<evidence type="ECO:0000256" key="2">
    <source>
        <dbReference type="ARBA" id="ARBA00006991"/>
    </source>
</evidence>
<feature type="domain" description="C2H2-type" evidence="12">
    <location>
        <begin position="557"/>
        <end position="584"/>
    </location>
</feature>
<evidence type="ECO:0000259" key="12">
    <source>
        <dbReference type="PROSITE" id="PS50157"/>
    </source>
</evidence>
<proteinExistence type="inferred from homology"/>
<feature type="domain" description="C2H2-type" evidence="12">
    <location>
        <begin position="529"/>
        <end position="556"/>
    </location>
</feature>
<feature type="domain" description="C2H2-type" evidence="12">
    <location>
        <begin position="389"/>
        <end position="416"/>
    </location>
</feature>
<evidence type="ECO:0000313" key="14">
    <source>
        <dbReference type="Ensembl" id="ENSMPUP00000013622.1"/>
    </source>
</evidence>
<dbReference type="GO" id="GO:0001228">
    <property type="term" value="F:DNA-binding transcription activator activity, RNA polymerase II-specific"/>
    <property type="evidence" value="ECO:0007669"/>
    <property type="project" value="Ensembl"/>
</dbReference>
<dbReference type="PROSITE" id="PS00028">
    <property type="entry name" value="ZINC_FINGER_C2H2_1"/>
    <property type="match status" value="12"/>
</dbReference>
<keyword evidence="7" id="KW-0805">Transcription regulation</keyword>
<dbReference type="InterPro" id="IPR036236">
    <property type="entry name" value="Znf_C2H2_sf"/>
</dbReference>
<dbReference type="FunFam" id="3.30.160.60:FF:000029">
    <property type="entry name" value="GLI family zinc finger 4"/>
    <property type="match status" value="2"/>
</dbReference>
<dbReference type="KEGG" id="mpuf:101676130"/>
<dbReference type="FunFam" id="3.30.160.60:FF:000295">
    <property type="entry name" value="zinc finger protein 19"/>
    <property type="match status" value="2"/>
</dbReference>
<feature type="domain" description="KRAB" evidence="13">
    <location>
        <begin position="72"/>
        <end position="143"/>
    </location>
</feature>
<evidence type="ECO:0000256" key="1">
    <source>
        <dbReference type="ARBA" id="ARBA00004123"/>
    </source>
</evidence>
<dbReference type="FunFam" id="3.30.160.60:FF:002343">
    <property type="entry name" value="Zinc finger protein 33A"/>
    <property type="match status" value="2"/>
</dbReference>
<feature type="domain" description="C2H2-type" evidence="12">
    <location>
        <begin position="333"/>
        <end position="360"/>
    </location>
</feature>
<organism evidence="14">
    <name type="scientific">Mustela putorius furo</name>
    <name type="common">European domestic ferret</name>
    <name type="synonym">Mustela furo</name>
    <dbReference type="NCBI Taxonomy" id="9669"/>
    <lineage>
        <taxon>Eukaryota</taxon>
        <taxon>Metazoa</taxon>
        <taxon>Chordata</taxon>
        <taxon>Craniata</taxon>
        <taxon>Vertebrata</taxon>
        <taxon>Euteleostomi</taxon>
        <taxon>Mammalia</taxon>
        <taxon>Eutheria</taxon>
        <taxon>Laurasiatheria</taxon>
        <taxon>Carnivora</taxon>
        <taxon>Caniformia</taxon>
        <taxon>Musteloidea</taxon>
        <taxon>Mustelidae</taxon>
        <taxon>Mustelinae</taxon>
        <taxon>Mustela</taxon>
    </lineage>
</organism>
<evidence type="ECO:0000259" key="13">
    <source>
        <dbReference type="PROSITE" id="PS50805"/>
    </source>
</evidence>
<feature type="domain" description="C2H2-type" evidence="12">
    <location>
        <begin position="417"/>
        <end position="444"/>
    </location>
</feature>
<keyword evidence="5 11" id="KW-0863">Zinc-finger</keyword>
<evidence type="ECO:0000256" key="5">
    <source>
        <dbReference type="ARBA" id="ARBA00022771"/>
    </source>
</evidence>
<dbReference type="SMART" id="SM00355">
    <property type="entry name" value="ZnF_C2H2"/>
    <property type="match status" value="12"/>
</dbReference>
<keyword evidence="9" id="KW-0804">Transcription</keyword>
<reference evidence="16" key="2">
    <citation type="submission" date="2025-04" db="UniProtKB">
        <authorList>
            <consortium name="RefSeq"/>
        </authorList>
    </citation>
    <scope>IDENTIFICATION</scope>
    <source>
        <tissue evidence="16">Brain</tissue>
    </source>
</reference>
<dbReference type="SMART" id="SM00349">
    <property type="entry name" value="KRAB"/>
    <property type="match status" value="1"/>
</dbReference>
<dbReference type="AlphaFoldDB" id="M3YQL3"/>
<dbReference type="EMBL" id="AEYP01000943">
    <property type="status" value="NOT_ANNOTATED_CDS"/>
    <property type="molecule type" value="Genomic_DNA"/>
</dbReference>
<feature type="domain" description="C2H2-type" evidence="12">
    <location>
        <begin position="445"/>
        <end position="472"/>
    </location>
</feature>
<reference evidence="14" key="1">
    <citation type="submission" date="2024-06" db="UniProtKB">
        <authorList>
            <consortium name="Ensembl"/>
        </authorList>
    </citation>
    <scope>IDENTIFICATION</scope>
</reference>
<dbReference type="eggNOG" id="KOG1721">
    <property type="taxonomic scope" value="Eukaryota"/>
</dbReference>
<gene>
    <name evidence="14" type="primary">ZNF300</name>
    <name evidence="16" type="synonym">LOC101676130</name>
</gene>
<dbReference type="InterPro" id="IPR013087">
    <property type="entry name" value="Znf_C2H2_type"/>
</dbReference>
<evidence type="ECO:0000256" key="4">
    <source>
        <dbReference type="ARBA" id="ARBA00022737"/>
    </source>
</evidence>
<evidence type="ECO:0000313" key="16">
    <source>
        <dbReference type="RefSeq" id="XP_004737858.1"/>
    </source>
</evidence>
<dbReference type="RefSeq" id="XP_004737858.1">
    <property type="nucleotide sequence ID" value="XM_004737801.3"/>
</dbReference>
<dbReference type="FunFam" id="3.30.160.60:FF:001530">
    <property type="entry name" value="Zinc finger protein 268"/>
    <property type="match status" value="1"/>
</dbReference>
<evidence type="ECO:0000256" key="9">
    <source>
        <dbReference type="ARBA" id="ARBA00023163"/>
    </source>
</evidence>
<dbReference type="GeneID" id="101676130"/>
<dbReference type="GO" id="GO:0008270">
    <property type="term" value="F:zinc ion binding"/>
    <property type="evidence" value="ECO:0007669"/>
    <property type="project" value="UniProtKB-KW"/>
</dbReference>
<dbReference type="InterPro" id="IPR036051">
    <property type="entry name" value="KRAB_dom_sf"/>
</dbReference>
<keyword evidence="4" id="KW-0677">Repeat</keyword>
<dbReference type="Gene3D" id="6.10.140.140">
    <property type="match status" value="1"/>
</dbReference>
<dbReference type="Ensembl" id="ENSMPUT00000013839.1">
    <property type="protein sequence ID" value="ENSMPUP00000013622.1"/>
    <property type="gene ID" value="ENSMPUG00000013725.1"/>
</dbReference>
<feature type="domain" description="C2H2-type" evidence="12">
    <location>
        <begin position="613"/>
        <end position="640"/>
    </location>
</feature>
<feature type="domain" description="C2H2-type" evidence="12">
    <location>
        <begin position="641"/>
        <end position="668"/>
    </location>
</feature>
<dbReference type="SUPFAM" id="SSF109640">
    <property type="entry name" value="KRAB domain (Kruppel-associated box)"/>
    <property type="match status" value="1"/>
</dbReference>
<keyword evidence="15" id="KW-1185">Reference proteome</keyword>
<evidence type="ECO:0000313" key="15">
    <source>
        <dbReference type="Proteomes" id="UP000000715"/>
    </source>
</evidence>
<dbReference type="GO" id="GO:0043565">
    <property type="term" value="F:sequence-specific DNA binding"/>
    <property type="evidence" value="ECO:0007669"/>
    <property type="project" value="Ensembl"/>
</dbReference>
<dbReference type="PROSITE" id="PS50805">
    <property type="entry name" value="KRAB"/>
    <property type="match status" value="1"/>
</dbReference>
<dbReference type="Pfam" id="PF00096">
    <property type="entry name" value="zf-C2H2"/>
    <property type="match status" value="12"/>
</dbReference>
<dbReference type="FunFam" id="3.30.160.60:FF:001938">
    <property type="entry name" value="Zinc finger protein 300"/>
    <property type="match status" value="1"/>
</dbReference>
<feature type="domain" description="C2H2-type" evidence="12">
    <location>
        <begin position="473"/>
        <end position="500"/>
    </location>
</feature>
<dbReference type="Gene3D" id="3.30.160.60">
    <property type="entry name" value="Classic Zinc Finger"/>
    <property type="match status" value="12"/>
</dbReference>
<feature type="domain" description="C2H2-type" evidence="12">
    <location>
        <begin position="501"/>
        <end position="528"/>
    </location>
</feature>
<evidence type="ECO:0000256" key="6">
    <source>
        <dbReference type="ARBA" id="ARBA00022833"/>
    </source>
</evidence>
<protein>
    <submittedName>
        <fullName evidence="14 16">Zinc finger protein 300</fullName>
    </submittedName>
</protein>
<dbReference type="Proteomes" id="UP000000715">
    <property type="component" value="Unplaced"/>
</dbReference>
<dbReference type="CDD" id="cd07765">
    <property type="entry name" value="KRAB_A-box"/>
    <property type="match status" value="1"/>
</dbReference>
<evidence type="ECO:0000256" key="10">
    <source>
        <dbReference type="ARBA" id="ARBA00023242"/>
    </source>
</evidence>
<dbReference type="GO" id="GO:0016604">
    <property type="term" value="C:nuclear body"/>
    <property type="evidence" value="ECO:0007669"/>
    <property type="project" value="Ensembl"/>
</dbReference>
<comment type="subcellular location">
    <subcellularLocation>
        <location evidence="1">Nucleus</location>
    </subcellularLocation>
</comment>
<dbReference type="SUPFAM" id="SSF57667">
    <property type="entry name" value="beta-beta-alpha zinc fingers"/>
    <property type="match status" value="7"/>
</dbReference>
<dbReference type="FunFam" id="3.30.160.60:FF:000200">
    <property type="entry name" value="zinc finger protein 510 isoform X2"/>
    <property type="match status" value="1"/>
</dbReference>
<keyword evidence="3" id="KW-0479">Metal-binding</keyword>
<comment type="similarity">
    <text evidence="2">Belongs to the krueppel C2H2-type zinc-finger protein family.</text>
</comment>
<dbReference type="OMA" id="CNDNEHG"/>
<evidence type="ECO:0000256" key="11">
    <source>
        <dbReference type="PROSITE-ProRule" id="PRU00042"/>
    </source>
</evidence>
<feature type="domain" description="C2H2-type" evidence="12">
    <location>
        <begin position="303"/>
        <end position="332"/>
    </location>
</feature>
<feature type="domain" description="C2H2-type" evidence="12">
    <location>
        <begin position="585"/>
        <end position="612"/>
    </location>
</feature>
<evidence type="ECO:0000256" key="7">
    <source>
        <dbReference type="ARBA" id="ARBA00023015"/>
    </source>
</evidence>
<evidence type="ECO:0000256" key="3">
    <source>
        <dbReference type="ARBA" id="ARBA00022723"/>
    </source>
</evidence>
<keyword evidence="8" id="KW-0238">DNA-binding</keyword>
<dbReference type="FunFam" id="3.30.160.60:FF:000053">
    <property type="entry name" value="zinc finger protein 182 isoform X1"/>
    <property type="match status" value="1"/>
</dbReference>
<dbReference type="HOGENOM" id="CLU_002678_44_5_1"/>